<proteinExistence type="predicted"/>
<accession>A0A8E0RMI2</accession>
<protein>
    <submittedName>
        <fullName evidence="2">Uncharacterized protein</fullName>
    </submittedName>
</protein>
<evidence type="ECO:0000313" key="2">
    <source>
        <dbReference type="EMBL" id="KAA0187553.1"/>
    </source>
</evidence>
<comment type="caution">
    <text evidence="2">The sequence shown here is derived from an EMBL/GenBank/DDBJ whole genome shotgun (WGS) entry which is preliminary data.</text>
</comment>
<feature type="compositionally biased region" description="Basic and acidic residues" evidence="1">
    <location>
        <begin position="418"/>
        <end position="438"/>
    </location>
</feature>
<dbReference type="OrthoDB" id="6246380at2759"/>
<keyword evidence="3" id="KW-1185">Reference proteome</keyword>
<feature type="region of interest" description="Disordered" evidence="1">
    <location>
        <begin position="359"/>
        <end position="558"/>
    </location>
</feature>
<reference evidence="2" key="1">
    <citation type="submission" date="2019-05" db="EMBL/GenBank/DDBJ databases">
        <title>Annotation for the trematode Fasciolopsis buski.</title>
        <authorList>
            <person name="Choi Y.-J."/>
        </authorList>
    </citation>
    <scope>NUCLEOTIDE SEQUENCE</scope>
    <source>
        <strain evidence="2">HT</strain>
        <tissue evidence="2">Whole worm</tissue>
    </source>
</reference>
<gene>
    <name evidence="2" type="ORF">FBUS_01962</name>
</gene>
<feature type="compositionally biased region" description="Polar residues" evidence="1">
    <location>
        <begin position="663"/>
        <end position="675"/>
    </location>
</feature>
<organism evidence="2 3">
    <name type="scientific">Fasciolopsis buskii</name>
    <dbReference type="NCBI Taxonomy" id="27845"/>
    <lineage>
        <taxon>Eukaryota</taxon>
        <taxon>Metazoa</taxon>
        <taxon>Spiralia</taxon>
        <taxon>Lophotrochozoa</taxon>
        <taxon>Platyhelminthes</taxon>
        <taxon>Trematoda</taxon>
        <taxon>Digenea</taxon>
        <taxon>Plagiorchiida</taxon>
        <taxon>Echinostomata</taxon>
        <taxon>Echinostomatoidea</taxon>
        <taxon>Fasciolidae</taxon>
        <taxon>Fasciolopsis</taxon>
    </lineage>
</organism>
<name>A0A8E0RMI2_9TREM</name>
<feature type="compositionally biased region" description="Polar residues" evidence="1">
    <location>
        <begin position="329"/>
        <end position="339"/>
    </location>
</feature>
<feature type="compositionally biased region" description="Basic residues" evidence="1">
    <location>
        <begin position="496"/>
        <end position="510"/>
    </location>
</feature>
<evidence type="ECO:0000313" key="3">
    <source>
        <dbReference type="Proteomes" id="UP000728185"/>
    </source>
</evidence>
<feature type="compositionally biased region" description="Basic and acidic residues" evidence="1">
    <location>
        <begin position="547"/>
        <end position="558"/>
    </location>
</feature>
<feature type="region of interest" description="Disordered" evidence="1">
    <location>
        <begin position="320"/>
        <end position="346"/>
    </location>
</feature>
<feature type="compositionally biased region" description="Low complexity" evidence="1">
    <location>
        <begin position="456"/>
        <end position="467"/>
    </location>
</feature>
<feature type="compositionally biased region" description="Polar residues" evidence="1">
    <location>
        <begin position="617"/>
        <end position="626"/>
    </location>
</feature>
<dbReference type="Proteomes" id="UP000728185">
    <property type="component" value="Unassembled WGS sequence"/>
</dbReference>
<dbReference type="AlphaFoldDB" id="A0A8E0RMI2"/>
<feature type="region of interest" description="Disordered" evidence="1">
    <location>
        <begin position="655"/>
        <end position="675"/>
    </location>
</feature>
<evidence type="ECO:0000256" key="1">
    <source>
        <dbReference type="SAM" id="MobiDB-lite"/>
    </source>
</evidence>
<feature type="region of interest" description="Disordered" evidence="1">
    <location>
        <begin position="603"/>
        <end position="626"/>
    </location>
</feature>
<sequence length="763" mass="85093">MSSYSSFVDTLADIINKETASALLNWRTSDHVPASEPEGERMQNFSLLQFVDVILDQTKKWNIVSPLSYTFDFLVMMVSCMHWKTSERDKRLLTSFVLRDLEQAVRAVRQRCVERLEQRFCYSTIRLGHIYAWARDSSSLGENSESTRDAKQLKRRIRNKLSRLVLLCRAGKRLVRSHPVLASMRHELLRIRTQLTGWVRTAAMGPTNPALSQLSDWEDNTDEVLRRFVPSHLCSAFCQLIDQLTDLLLELPTQVPGISVPATRSPSELDRRSHWHSVVVQTVLHFYNNHDSWAGIDLQLEDPVGELLTPEKALALVTCSSDDSDSNDEGNQPKSTTQSDGHKVVKTIDPSIVQAILDRFDHQNRGNTRKRHFSGTDDQFDEESQPAPKLTKSTNNNNLVSLDDSLERIPSVVGSQMESKRSDRSPECSVPVDHHDADFPGSPDSKETTSVSHLNTSTTTEQSTPPQFVDTSLVCLSATKEVPESTEAESQLPGTKTRRSNRSLRTRRSRTPSEASYSEGEVLSDSEEDRDGTSSVGEANELVPELLGEKTNAEGQDDERAAEIIQLVHNRMRDATPVSDIDLTELEIMDEWATPATTVVTTNNKRADTDSQETTEQDPPNETNGEQCEIVEQMNERLSEMISQVVTSCGQDLDRLLTHGDQPENSNVQLSDSTESSQLTSAIQLPAEIEASIERTTSAFKEHVTSVLANLLHAVPNPADPNGTPVIVRPQPVVCGRRGARLLGMLKSYQQDVAKRMSSANAV</sequence>
<dbReference type="EMBL" id="LUCM01009037">
    <property type="protein sequence ID" value="KAA0187553.1"/>
    <property type="molecule type" value="Genomic_DNA"/>
</dbReference>